<protein>
    <submittedName>
        <fullName evidence="6">Dehydrogenase</fullName>
    </submittedName>
</protein>
<dbReference type="InterPro" id="IPR009014">
    <property type="entry name" value="Transketo_C/PFOR_II"/>
</dbReference>
<dbReference type="CDD" id="cd07036">
    <property type="entry name" value="TPP_PYR_E1-PDHc-beta_like"/>
    <property type="match status" value="1"/>
</dbReference>
<gene>
    <name evidence="6" type="ORF">DN752_14725</name>
</gene>
<evidence type="ECO:0000313" key="6">
    <source>
        <dbReference type="EMBL" id="AWW31277.1"/>
    </source>
</evidence>
<dbReference type="RefSeq" id="WP_112784653.1">
    <property type="nucleotide sequence ID" value="NZ_CP030041.1"/>
</dbReference>
<evidence type="ECO:0000259" key="5">
    <source>
        <dbReference type="SMART" id="SM00861"/>
    </source>
</evidence>
<dbReference type="KEGG" id="est:DN752_14725"/>
<keyword evidence="3" id="KW-0560">Oxidoreductase</keyword>
<dbReference type="Proteomes" id="UP000248688">
    <property type="component" value="Chromosome"/>
</dbReference>
<evidence type="ECO:0000256" key="3">
    <source>
        <dbReference type="ARBA" id="ARBA00023002"/>
    </source>
</evidence>
<dbReference type="FunFam" id="3.40.50.970:FF:000001">
    <property type="entry name" value="Pyruvate dehydrogenase E1 beta subunit"/>
    <property type="match status" value="1"/>
</dbReference>
<evidence type="ECO:0000256" key="4">
    <source>
        <dbReference type="ARBA" id="ARBA00023052"/>
    </source>
</evidence>
<dbReference type="Gene3D" id="3.40.50.970">
    <property type="match status" value="2"/>
</dbReference>
<dbReference type="PANTHER" id="PTHR43257">
    <property type="entry name" value="PYRUVATE DEHYDROGENASE E1 COMPONENT BETA SUBUNIT"/>
    <property type="match status" value="1"/>
</dbReference>
<name>A0A2Z4IKK7_9BACT</name>
<dbReference type="GO" id="GO:0016624">
    <property type="term" value="F:oxidoreductase activity, acting on the aldehyde or oxo group of donors, disulfide as acceptor"/>
    <property type="evidence" value="ECO:0007669"/>
    <property type="project" value="InterPro"/>
</dbReference>
<dbReference type="Pfam" id="PF02780">
    <property type="entry name" value="Transketolase_C"/>
    <property type="match status" value="1"/>
</dbReference>
<proteinExistence type="predicted"/>
<dbReference type="Pfam" id="PF02779">
    <property type="entry name" value="Transket_pyr"/>
    <property type="match status" value="1"/>
</dbReference>
<keyword evidence="7" id="KW-1185">Reference proteome</keyword>
<dbReference type="Gene3D" id="3.40.50.920">
    <property type="match status" value="1"/>
</dbReference>
<comment type="function">
    <text evidence="2">E1 component of the 2-oxoglutarate dehydrogenase (OGDH) complex which catalyzes the decarboxylation of 2-oxoglutarate, the first step in the conversion of 2-oxoglutarate to succinyl-CoA and CO(2).</text>
</comment>
<dbReference type="OrthoDB" id="9769337at2"/>
<dbReference type="InterPro" id="IPR033248">
    <property type="entry name" value="Transketolase_C"/>
</dbReference>
<evidence type="ECO:0000256" key="2">
    <source>
        <dbReference type="ARBA" id="ARBA00003906"/>
    </source>
</evidence>
<comment type="cofactor">
    <cofactor evidence="1">
        <name>thiamine diphosphate</name>
        <dbReference type="ChEBI" id="CHEBI:58937"/>
    </cofactor>
</comment>
<dbReference type="InterPro" id="IPR005475">
    <property type="entry name" value="Transketolase-like_Pyr-bd"/>
</dbReference>
<dbReference type="FunFam" id="3.40.50.920:FF:000001">
    <property type="entry name" value="Pyruvate dehydrogenase E1 beta subunit"/>
    <property type="match status" value="1"/>
</dbReference>
<dbReference type="SMART" id="SM00861">
    <property type="entry name" value="Transket_pyr"/>
    <property type="match status" value="1"/>
</dbReference>
<dbReference type="PANTHER" id="PTHR43257:SF2">
    <property type="entry name" value="PYRUVATE DEHYDROGENASE E1 COMPONENT SUBUNIT BETA"/>
    <property type="match status" value="1"/>
</dbReference>
<dbReference type="Pfam" id="PF00676">
    <property type="entry name" value="E1_dh"/>
    <property type="match status" value="1"/>
</dbReference>
<dbReference type="CDD" id="cd02000">
    <property type="entry name" value="TPP_E1_PDC_ADC_BCADC"/>
    <property type="match status" value="1"/>
</dbReference>
<keyword evidence="4" id="KW-0786">Thiamine pyrophosphate</keyword>
<dbReference type="SUPFAM" id="SSF52518">
    <property type="entry name" value="Thiamin diphosphate-binding fold (THDP-binding)"/>
    <property type="match status" value="2"/>
</dbReference>
<sequence>MPQDMVFDRKRLSDSDLLHFYEKLLMPRKIEEKMLLLLRQGKISKWFSGWGQEAISIAAVMAMKEEEFLLPMHRNLGVFTGRDVPLDRLFAQFQGKVSGFTKGRDRSFHFGSLEHHIVGMISHLGPQLAVADGIALASKLSGENKATLVFTGDGATSEGDFHEALNVASVWQLPVIFVVEHNGYGLSTPSEEQFRFKQFVDKGAGYGMDAVKVDGNNVLELYHELSKIAEDIRTRPRPFLVEAMTYRMRGHEESSGTKYVPKAYFEEGRKSDPLESYEAFLVGIGLLDSNARRAVESRVDAQIEAGLKAAFGAPTPEASEKETDDVYCPFTLEVTLPETKDVSQKRLLDAISDALRWSMRKFPNLVLMGQDIGIYGGAFKVTAGFLDEFGADRVRNTPLCESAIIGAALGLSIKGYKTMVEMQFADFVSCGFNQIVNNLAKIHYRWGQHADVVIRMPTGAGVGAGPFHSQSNEAWFFHTPGLKVIYPSSPQDAKGLLSAAIEDPNPCLFFEHKALYRSITEQVPDDYYTLEIGKANLVKEGNQLTVVTYGMGVHWAKKAIEEHDVSADVLDLRTLLPWDKESVALSVKKTNKVIILHEDSLTGGIGAEIAAWISEHCFEWLDAPVMREGSLDTPVPFAATLEADFLPERRFREKLLALLAY</sequence>
<dbReference type="SUPFAM" id="SSF52922">
    <property type="entry name" value="TK C-terminal domain-like"/>
    <property type="match status" value="1"/>
</dbReference>
<organism evidence="6 7">
    <name type="scientific">Echinicola strongylocentroti</name>
    <dbReference type="NCBI Taxonomy" id="1795355"/>
    <lineage>
        <taxon>Bacteria</taxon>
        <taxon>Pseudomonadati</taxon>
        <taxon>Bacteroidota</taxon>
        <taxon>Cytophagia</taxon>
        <taxon>Cytophagales</taxon>
        <taxon>Cyclobacteriaceae</taxon>
        <taxon>Echinicola</taxon>
    </lineage>
</organism>
<evidence type="ECO:0000313" key="7">
    <source>
        <dbReference type="Proteomes" id="UP000248688"/>
    </source>
</evidence>
<dbReference type="EMBL" id="CP030041">
    <property type="protein sequence ID" value="AWW31277.1"/>
    <property type="molecule type" value="Genomic_DNA"/>
</dbReference>
<reference evidence="6 7" key="1">
    <citation type="submission" date="2018-06" db="EMBL/GenBank/DDBJ databases">
        <title>Echinicola strongylocentroti sp. nov., isolated from a sea urchin Strongylocentrotus intermedius.</title>
        <authorList>
            <person name="Bae S.S."/>
        </authorList>
    </citation>
    <scope>NUCLEOTIDE SEQUENCE [LARGE SCALE GENOMIC DNA]</scope>
    <source>
        <strain evidence="6 7">MEBiC08714</strain>
    </source>
</reference>
<accession>A0A2Z4IKK7</accession>
<feature type="domain" description="Transketolase-like pyrimidine-binding" evidence="5">
    <location>
        <begin position="345"/>
        <end position="518"/>
    </location>
</feature>
<dbReference type="InterPro" id="IPR001017">
    <property type="entry name" value="DH_E1"/>
</dbReference>
<dbReference type="InterPro" id="IPR029061">
    <property type="entry name" value="THDP-binding"/>
</dbReference>
<dbReference type="AlphaFoldDB" id="A0A2Z4IKK7"/>
<evidence type="ECO:0000256" key="1">
    <source>
        <dbReference type="ARBA" id="ARBA00001964"/>
    </source>
</evidence>